<dbReference type="EMBL" id="CM037011">
    <property type="protein sequence ID" value="KAH7692005.1"/>
    <property type="molecule type" value="Genomic_DNA"/>
</dbReference>
<evidence type="ECO:0000313" key="2">
    <source>
        <dbReference type="Proteomes" id="UP000827976"/>
    </source>
</evidence>
<name>A0ACB7WUE7_DIOAL</name>
<sequence>MAPASLVSSTFSPHAPPSPPPPPSSHLFLNSTPLRPSLFTPLLTISKTFTGFTFTASLLLHHLLSPPLPLPSLLLFVRRRIYIGLSLLSDPSILLLHEPTSTSTAPPSSLSSSLFAPSPSP</sequence>
<keyword evidence="2" id="KW-1185">Reference proteome</keyword>
<gene>
    <name evidence="1" type="ORF">IHE45_01G037300</name>
</gene>
<reference evidence="2" key="1">
    <citation type="journal article" date="2022" name="Nat. Commun.">
        <title>Chromosome evolution and the genetic basis of agronomically important traits in greater yam.</title>
        <authorList>
            <person name="Bredeson J.V."/>
            <person name="Lyons J.B."/>
            <person name="Oniyinde I.O."/>
            <person name="Okereke N.R."/>
            <person name="Kolade O."/>
            <person name="Nnabue I."/>
            <person name="Nwadili C.O."/>
            <person name="Hribova E."/>
            <person name="Parker M."/>
            <person name="Nwogha J."/>
            <person name="Shu S."/>
            <person name="Carlson J."/>
            <person name="Kariba R."/>
            <person name="Muthemba S."/>
            <person name="Knop K."/>
            <person name="Barton G.J."/>
            <person name="Sherwood A.V."/>
            <person name="Lopez-Montes A."/>
            <person name="Asiedu R."/>
            <person name="Jamnadass R."/>
            <person name="Muchugi A."/>
            <person name="Goodstein D."/>
            <person name="Egesi C.N."/>
            <person name="Featherston J."/>
            <person name="Asfaw A."/>
            <person name="Simpson G.G."/>
            <person name="Dolezel J."/>
            <person name="Hendre P.S."/>
            <person name="Van Deynze A."/>
            <person name="Kumar P.L."/>
            <person name="Obidiegwu J.E."/>
            <person name="Bhattacharjee R."/>
            <person name="Rokhsar D.S."/>
        </authorList>
    </citation>
    <scope>NUCLEOTIDE SEQUENCE [LARGE SCALE GENOMIC DNA]</scope>
    <source>
        <strain evidence="2">cv. TDa95/00328</strain>
    </source>
</reference>
<proteinExistence type="predicted"/>
<dbReference type="Proteomes" id="UP000827976">
    <property type="component" value="Chromosome 1"/>
</dbReference>
<protein>
    <submittedName>
        <fullName evidence="1">P-loop containing nucleoside triphosphate hydrolase protein</fullName>
    </submittedName>
</protein>
<keyword evidence="1" id="KW-0378">Hydrolase</keyword>
<organism evidence="1 2">
    <name type="scientific">Dioscorea alata</name>
    <name type="common">Purple yam</name>
    <dbReference type="NCBI Taxonomy" id="55571"/>
    <lineage>
        <taxon>Eukaryota</taxon>
        <taxon>Viridiplantae</taxon>
        <taxon>Streptophyta</taxon>
        <taxon>Embryophyta</taxon>
        <taxon>Tracheophyta</taxon>
        <taxon>Spermatophyta</taxon>
        <taxon>Magnoliopsida</taxon>
        <taxon>Liliopsida</taxon>
        <taxon>Dioscoreales</taxon>
        <taxon>Dioscoreaceae</taxon>
        <taxon>Dioscorea</taxon>
    </lineage>
</organism>
<evidence type="ECO:0000313" key="1">
    <source>
        <dbReference type="EMBL" id="KAH7692005.1"/>
    </source>
</evidence>
<comment type="caution">
    <text evidence="1">The sequence shown here is derived from an EMBL/GenBank/DDBJ whole genome shotgun (WGS) entry which is preliminary data.</text>
</comment>
<accession>A0ACB7WUE7</accession>